<evidence type="ECO:0000256" key="1">
    <source>
        <dbReference type="SAM" id="MobiDB-lite"/>
    </source>
</evidence>
<proteinExistence type="predicted"/>
<dbReference type="AlphaFoldDB" id="A0A848LR24"/>
<reference evidence="2 3" key="1">
    <citation type="submission" date="2020-04" db="EMBL/GenBank/DDBJ databases">
        <title>Draft genome of Pyxidicoccus fallax type strain.</title>
        <authorList>
            <person name="Whitworth D.E."/>
        </authorList>
    </citation>
    <scope>NUCLEOTIDE SEQUENCE [LARGE SCALE GENOMIC DNA]</scope>
    <source>
        <strain evidence="2 3">DSM 14698</strain>
    </source>
</reference>
<gene>
    <name evidence="2" type="ORF">HG543_35310</name>
</gene>
<accession>A0A848LR24</accession>
<keyword evidence="3" id="KW-1185">Reference proteome</keyword>
<dbReference type="Proteomes" id="UP000518300">
    <property type="component" value="Unassembled WGS sequence"/>
</dbReference>
<sequence>MRQHQPPSLSIPHGGARDWRKAGSCLLALGLALSACTTQEAPAPAEPTTTQSQAQTPGDGWGTGPYHGRPARLGTCDREQTRTSYQQSDTRWEQDQDSLVRNVSCRTWDGSLQQPDAATCGHLFRGAPPLTHRCLSLQGSAGQETSCDTYNTYLVAEQNALRTALTQDATRGESLTPAHIFRRALEATNHQLEKALWVAYRVTSLASGPNAAQRFPTLTAGLPDLRSSCAPAGLHGPGQRGDLYSRYFLLAAITRCHGSLGEDSGHLAERVASYEAALGDPDRATAYWEGVKLGTRLNAFTASGGSSEGVNHCTRAVADIGQAYIGQSHTVALGLNDAVVPTSLLNRTPAVLLASVGEVGTGLSVTPLNGPYAPVSVIGSGPPGPRSFRYALTDGSLTSNEVDVTLDVQCPAVLPDWDPNSEQCTTQCGDCAHTQYCDTTGGTGQCVCPPGTTWSAPIQECLDCNCPGNQVCDASSGTGVCSCPPHLPNWNSTTQTCEPPSACGTSISASGGDAGYQRTFDLGATSGTLTLTFNTYSVKDRIRVEYEGATVIDTGCVGAAGTLSAGYSGSTTQAIVVVEANCAGSSGTQWNFTLGCGP</sequence>
<organism evidence="2 3">
    <name type="scientific">Pyxidicoccus fallax</name>
    <dbReference type="NCBI Taxonomy" id="394095"/>
    <lineage>
        <taxon>Bacteria</taxon>
        <taxon>Pseudomonadati</taxon>
        <taxon>Myxococcota</taxon>
        <taxon>Myxococcia</taxon>
        <taxon>Myxococcales</taxon>
        <taxon>Cystobacterineae</taxon>
        <taxon>Myxococcaceae</taxon>
        <taxon>Pyxidicoccus</taxon>
    </lineage>
</organism>
<feature type="compositionally biased region" description="Polar residues" evidence="1">
    <location>
        <begin position="47"/>
        <end position="56"/>
    </location>
</feature>
<feature type="region of interest" description="Disordered" evidence="1">
    <location>
        <begin position="40"/>
        <end position="93"/>
    </location>
</feature>
<name>A0A848LR24_9BACT</name>
<dbReference type="RefSeq" id="WP_169349319.1">
    <property type="nucleotide sequence ID" value="NZ_JABBJJ010000223.1"/>
</dbReference>
<protein>
    <submittedName>
        <fullName evidence="2">Uncharacterized protein</fullName>
    </submittedName>
</protein>
<evidence type="ECO:0000313" key="2">
    <source>
        <dbReference type="EMBL" id="NMO20090.1"/>
    </source>
</evidence>
<comment type="caution">
    <text evidence="2">The sequence shown here is derived from an EMBL/GenBank/DDBJ whole genome shotgun (WGS) entry which is preliminary data.</text>
</comment>
<evidence type="ECO:0000313" key="3">
    <source>
        <dbReference type="Proteomes" id="UP000518300"/>
    </source>
</evidence>
<dbReference type="EMBL" id="JABBJJ010000223">
    <property type="protein sequence ID" value="NMO20090.1"/>
    <property type="molecule type" value="Genomic_DNA"/>
</dbReference>